<dbReference type="Proteomes" id="UP000010420">
    <property type="component" value="Unassembled WGS sequence"/>
</dbReference>
<dbReference type="AlphaFoldDB" id="L1QMH8"/>
<comment type="caution">
    <text evidence="1">The sequence shown here is derived from an EMBL/GenBank/DDBJ whole genome shotgun (WGS) entry which is preliminary data.</text>
</comment>
<dbReference type="eggNOG" id="ENOG5033KJ5">
    <property type="taxonomic scope" value="Bacteria"/>
</dbReference>
<evidence type="ECO:0008006" key="3">
    <source>
        <dbReference type="Google" id="ProtNLM"/>
    </source>
</evidence>
<name>L1QMH8_9CLOT</name>
<dbReference type="RefSeq" id="WP_005210648.1">
    <property type="nucleotide sequence ID" value="NZ_KB291609.1"/>
</dbReference>
<keyword evidence="2" id="KW-1185">Reference proteome</keyword>
<evidence type="ECO:0000313" key="2">
    <source>
        <dbReference type="Proteomes" id="UP000010420"/>
    </source>
</evidence>
<dbReference type="HOGENOM" id="CLU_1150295_0_0_9"/>
<sequence>MNKFESKNYIFNYTDNPIVKNDINKIVSTQEICFQHICNVLEVKMNSKINYYLCNSPKEVGEIYGDNEPCNGFACKMDKIYAVYNEHLKCIGFHEDAHIISYNTLGIPPQTFIREALAMYFDKAYWGISNYHWVSYFIKNNFYINIEKLIDNNIFYKNNHVITYTTGGAFLDYLISLFGINKFKNFYTNLNEENFESSFLSVYNISLNEAENKFLNYIKVLKSSDDINNLIISYCKDLNIK</sequence>
<protein>
    <recommendedName>
        <fullName evidence="3">Peptidase MA-like domain-containing protein</fullName>
    </recommendedName>
</protein>
<organism evidence="1 2">
    <name type="scientific">Clostridium celatum DSM 1785</name>
    <dbReference type="NCBI Taxonomy" id="545697"/>
    <lineage>
        <taxon>Bacteria</taxon>
        <taxon>Bacillati</taxon>
        <taxon>Bacillota</taxon>
        <taxon>Clostridia</taxon>
        <taxon>Eubacteriales</taxon>
        <taxon>Clostridiaceae</taxon>
        <taxon>Clostridium</taxon>
    </lineage>
</organism>
<dbReference type="PATRIC" id="fig|545697.3.peg.492"/>
<proteinExistence type="predicted"/>
<dbReference type="STRING" id="545697.HMPREF0216_00500"/>
<accession>L1QMH8</accession>
<dbReference type="EMBL" id="AMEZ01000015">
    <property type="protein sequence ID" value="EKY28905.1"/>
    <property type="molecule type" value="Genomic_DNA"/>
</dbReference>
<gene>
    <name evidence="1" type="ORF">HMPREF0216_00500</name>
</gene>
<reference evidence="1 2" key="1">
    <citation type="submission" date="2012-05" db="EMBL/GenBank/DDBJ databases">
        <authorList>
            <person name="Weinstock G."/>
            <person name="Sodergren E."/>
            <person name="Lobos E.A."/>
            <person name="Fulton L."/>
            <person name="Fulton R."/>
            <person name="Courtney L."/>
            <person name="Fronick C."/>
            <person name="O'Laughlin M."/>
            <person name="Godfrey J."/>
            <person name="Wilson R.M."/>
            <person name="Miner T."/>
            <person name="Farmer C."/>
            <person name="Delehaunty K."/>
            <person name="Cordes M."/>
            <person name="Minx P."/>
            <person name="Tomlinson C."/>
            <person name="Chen J."/>
            <person name="Wollam A."/>
            <person name="Pepin K.H."/>
            <person name="Bhonagiri V."/>
            <person name="Zhang X."/>
            <person name="Suruliraj S."/>
            <person name="Warren W."/>
            <person name="Mitreva M."/>
            <person name="Mardis E.R."/>
            <person name="Wilson R.K."/>
        </authorList>
    </citation>
    <scope>NUCLEOTIDE SEQUENCE [LARGE SCALE GENOMIC DNA]</scope>
    <source>
        <strain evidence="1 2">DSM 1785</strain>
    </source>
</reference>
<evidence type="ECO:0000313" key="1">
    <source>
        <dbReference type="EMBL" id="EKY28905.1"/>
    </source>
</evidence>
<dbReference type="OrthoDB" id="1947591at2"/>